<comment type="caution">
    <text evidence="6">The sequence shown here is derived from an EMBL/GenBank/DDBJ whole genome shotgun (WGS) entry which is preliminary data.</text>
</comment>
<dbReference type="AlphaFoldDB" id="A0ABD4SXH1"/>
<dbReference type="SUPFAM" id="SSF64383">
    <property type="entry name" value="Cell-division protein ZipA, C-terminal domain"/>
    <property type="match status" value="1"/>
</dbReference>
<dbReference type="InterPro" id="IPR036765">
    <property type="entry name" value="ZipA_FtsZ-bd_C_sf"/>
</dbReference>
<keyword evidence="2" id="KW-0997">Cell inner membrane</keyword>
<feature type="region of interest" description="Disordered" evidence="3">
    <location>
        <begin position="39"/>
        <end position="90"/>
    </location>
</feature>
<organism evidence="6 7">
    <name type="scientific">Laribacter hongkongensis</name>
    <dbReference type="NCBI Taxonomy" id="168471"/>
    <lineage>
        <taxon>Bacteria</taxon>
        <taxon>Pseudomonadati</taxon>
        <taxon>Pseudomonadota</taxon>
        <taxon>Betaproteobacteria</taxon>
        <taxon>Neisseriales</taxon>
        <taxon>Aquaspirillaceae</taxon>
        <taxon>Laribacter</taxon>
    </lineage>
</organism>
<evidence type="ECO:0000313" key="6">
    <source>
        <dbReference type="EMBL" id="MCG9027419.1"/>
    </source>
</evidence>
<dbReference type="RefSeq" id="WP_239894695.1">
    <property type="nucleotide sequence ID" value="NZ_JAJAXM010000060.1"/>
</dbReference>
<comment type="subcellular location">
    <subcellularLocation>
        <location evidence="2">Cell inner membrane</location>
        <topology evidence="2">Single-pass type I membrane protein</topology>
    </subcellularLocation>
</comment>
<keyword evidence="2" id="KW-1003">Cell membrane</keyword>
<reference evidence="6 7" key="1">
    <citation type="submission" date="2021-10" db="EMBL/GenBank/DDBJ databases">
        <title>Whole-genome sequencing analysis of Laribacter hongkongensis: virulence gene profiles, carbohydrate-active enzyme prediction, and antimicrobial resistance characterization.</title>
        <authorList>
            <person name="Yuan P."/>
            <person name="Zhan Y."/>
            <person name="Chen D."/>
        </authorList>
    </citation>
    <scope>NUCLEOTIDE SEQUENCE [LARGE SCALE GENOMIC DNA]</scope>
    <source>
        <strain evidence="6 7">W67</strain>
    </source>
</reference>
<dbReference type="GO" id="GO:0051301">
    <property type="term" value="P:cell division"/>
    <property type="evidence" value="ECO:0007669"/>
    <property type="project" value="UniProtKB-KW"/>
</dbReference>
<sequence>MTDLHYGLLGVGAFVIALVYGYNQWQEQHRFRQKTREAFQKNQGDPLLDAAPAQVRDGMGGERLEPRLNTAGEAEDRPDTGLPPLSALEPDPVLPAAEPLPTLGADDVPLVAPEPQVAAAPLVEPALPDLATDVVPPVVAVAAEPVELPAEAEYLPVPPLEEEALVAEAVPVPAGPSLDQDDCQAVARALLDPSLDFIATVRFDPPVRLPAWPRIGVERQVQMVAKLAHGDWVLAGSEPPAAALAELDIGLQLVDRRGLISEGDIQRFNDQVLAFAAGFNADVALPQRDEVLREARDLDAFCAEVDVLVGINLVAGQPFFGTKLRSLAEANGMKLEADGQFHAYSDSGSHLYTLMSSDSRPFVSQELLEKRFSQVTLLFDVPRVAGCATVFDRAVLFAQQLARSLKADLVDDAGRPLTEAGLQTIRQQLKAIHSRMDDRGIAAGSVTALRLFA</sequence>
<keyword evidence="1" id="KW-0131">Cell cycle</keyword>
<protein>
    <recommendedName>
        <fullName evidence="1">Cell division protein ZipA</fullName>
    </recommendedName>
</protein>
<dbReference type="Proteomes" id="UP001200247">
    <property type="component" value="Unassembled WGS sequence"/>
</dbReference>
<keyword evidence="4" id="KW-1133">Transmembrane helix</keyword>
<dbReference type="InterPro" id="IPR007449">
    <property type="entry name" value="ZipA_FtsZ-bd_C"/>
</dbReference>
<evidence type="ECO:0000313" key="7">
    <source>
        <dbReference type="Proteomes" id="UP001200247"/>
    </source>
</evidence>
<evidence type="ECO:0000256" key="1">
    <source>
        <dbReference type="RuleBase" id="RU003612"/>
    </source>
</evidence>
<keyword evidence="2 4" id="KW-0812">Transmembrane</keyword>
<keyword evidence="1 6" id="KW-0132">Cell division</keyword>
<feature type="transmembrane region" description="Helical" evidence="4">
    <location>
        <begin position="6"/>
        <end position="23"/>
    </location>
</feature>
<dbReference type="Pfam" id="PF04354">
    <property type="entry name" value="ZipA_C"/>
    <property type="match status" value="1"/>
</dbReference>
<proteinExistence type="inferred from homology"/>
<dbReference type="GO" id="GO:0005886">
    <property type="term" value="C:plasma membrane"/>
    <property type="evidence" value="ECO:0007669"/>
    <property type="project" value="UniProtKB-SubCell"/>
</dbReference>
<dbReference type="SMART" id="SM00771">
    <property type="entry name" value="ZipA_C"/>
    <property type="match status" value="1"/>
</dbReference>
<evidence type="ECO:0000259" key="5">
    <source>
        <dbReference type="SMART" id="SM00771"/>
    </source>
</evidence>
<comment type="function">
    <text evidence="1">Essential cell division protein that stabilizes the FtsZ protofilaments by cross-linking them and that serves as a cytoplasmic membrane anchor for the Z ring. Also required for the recruitment to the septal ring of downstream cell division proteins.</text>
</comment>
<comment type="similarity">
    <text evidence="1">Belongs to the ZipA family.</text>
</comment>
<evidence type="ECO:0000256" key="2">
    <source>
        <dbReference type="RuleBase" id="RU003613"/>
    </source>
</evidence>
<gene>
    <name evidence="6" type="ORF">LH440_16255</name>
</gene>
<accession>A0ABD4SXH1</accession>
<keyword evidence="2 4" id="KW-0472">Membrane</keyword>
<evidence type="ECO:0000256" key="4">
    <source>
        <dbReference type="SAM" id="Phobius"/>
    </source>
</evidence>
<name>A0ABD4SXH1_9NEIS</name>
<dbReference type="EMBL" id="JAJAXM010000060">
    <property type="protein sequence ID" value="MCG9027419.1"/>
    <property type="molecule type" value="Genomic_DNA"/>
</dbReference>
<dbReference type="Gene3D" id="3.30.1400.10">
    <property type="entry name" value="ZipA, C-terminal FtsZ-binding domain"/>
    <property type="match status" value="1"/>
</dbReference>
<feature type="domain" description="ZipA C-terminal FtsZ-binding" evidence="5">
    <location>
        <begin position="305"/>
        <end position="429"/>
    </location>
</feature>
<evidence type="ECO:0000256" key="3">
    <source>
        <dbReference type="SAM" id="MobiDB-lite"/>
    </source>
</evidence>